<protein>
    <submittedName>
        <fullName evidence="2">Branched-chain amino acid transport protein/azaleucin resistance protein AzlD</fullName>
    </submittedName>
</protein>
<gene>
    <name evidence="2" type="primary">azlD</name>
    <name evidence="2" type="ORF">CLPU_18c00020</name>
</gene>
<dbReference type="STRING" id="1503.CLPU_18c00020"/>
<feature type="transmembrane region" description="Helical" evidence="1">
    <location>
        <begin position="79"/>
        <end position="100"/>
    </location>
</feature>
<dbReference type="AlphaFoldDB" id="A0A0L0W7N9"/>
<feature type="transmembrane region" description="Helical" evidence="1">
    <location>
        <begin position="38"/>
        <end position="59"/>
    </location>
</feature>
<evidence type="ECO:0000313" key="3">
    <source>
        <dbReference type="Proteomes" id="UP000037267"/>
    </source>
</evidence>
<keyword evidence="1" id="KW-0472">Membrane</keyword>
<evidence type="ECO:0000256" key="1">
    <source>
        <dbReference type="SAM" id="Phobius"/>
    </source>
</evidence>
<comment type="caution">
    <text evidence="2">The sequence shown here is derived from an EMBL/GenBank/DDBJ whole genome shotgun (WGS) entry which is preliminary data.</text>
</comment>
<sequence length="101" mass="10816">MMSNTKIIIIGMIIATGIPRLSPFLFKTKGNMPDWVNRFLNFVPFAAIGALTIPGAFTATPEVPMASVVGFIAAAIASWYKGGIILPIITSIVATFLVLYI</sequence>
<proteinExistence type="predicted"/>
<keyword evidence="1" id="KW-0812">Transmembrane</keyword>
<reference evidence="3" key="1">
    <citation type="submission" date="2015-07" db="EMBL/GenBank/DDBJ databases">
        <title>Draft genome sequence of the purine-degrading Gottschalkia purinilyticum DSM 1384 (formerly Clostridium purinilyticum).</title>
        <authorList>
            <person name="Poehlein A."/>
            <person name="Schiel-Bengelsdorf B."/>
            <person name="Bengelsdorf F.R."/>
            <person name="Daniel R."/>
            <person name="Duerre P."/>
        </authorList>
    </citation>
    <scope>NUCLEOTIDE SEQUENCE [LARGE SCALE GENOMIC DNA]</scope>
    <source>
        <strain evidence="3">DSM 1384</strain>
    </source>
</reference>
<feature type="transmembrane region" description="Helical" evidence="1">
    <location>
        <begin position="6"/>
        <end position="26"/>
    </location>
</feature>
<keyword evidence="3" id="KW-1185">Reference proteome</keyword>
<dbReference type="Pfam" id="PF05437">
    <property type="entry name" value="AzlD"/>
    <property type="match status" value="1"/>
</dbReference>
<keyword evidence="1" id="KW-1133">Transmembrane helix</keyword>
<dbReference type="EMBL" id="LGSS01000018">
    <property type="protein sequence ID" value="KNF07320.1"/>
    <property type="molecule type" value="Genomic_DNA"/>
</dbReference>
<accession>A0A0L0W7N9</accession>
<dbReference type="Proteomes" id="UP000037267">
    <property type="component" value="Unassembled WGS sequence"/>
</dbReference>
<organism evidence="2 3">
    <name type="scientific">Gottschalkia purinilytica</name>
    <name type="common">Clostridium purinilyticum</name>
    <dbReference type="NCBI Taxonomy" id="1503"/>
    <lineage>
        <taxon>Bacteria</taxon>
        <taxon>Bacillati</taxon>
        <taxon>Bacillota</taxon>
        <taxon>Tissierellia</taxon>
        <taxon>Tissierellales</taxon>
        <taxon>Gottschalkiaceae</taxon>
        <taxon>Gottschalkia</taxon>
    </lineage>
</organism>
<name>A0A0L0W7N9_GOTPU</name>
<dbReference type="InterPro" id="IPR008407">
    <property type="entry name" value="Brnchd-chn_aa_trnsp_AzlD"/>
</dbReference>
<evidence type="ECO:0000313" key="2">
    <source>
        <dbReference type="EMBL" id="KNF07320.1"/>
    </source>
</evidence>